<dbReference type="AlphaFoldDB" id="A0A0R0M2Y2"/>
<proteinExistence type="predicted"/>
<evidence type="ECO:0000313" key="1">
    <source>
        <dbReference type="EMBL" id="KRH92731.1"/>
    </source>
</evidence>
<dbReference type="Proteomes" id="UP000051530">
    <property type="component" value="Unassembled WGS sequence"/>
</dbReference>
<comment type="caution">
    <text evidence="1">The sequence shown here is derived from an EMBL/GenBank/DDBJ whole genome shotgun (WGS) entry which is preliminary data.</text>
</comment>
<reference evidence="1 2" key="1">
    <citation type="submission" date="2015-07" db="EMBL/GenBank/DDBJ databases">
        <title>The genome of Pseudoloma neurophilia, a relevant intracellular parasite of the zebrafish.</title>
        <authorList>
            <person name="Ndikumana S."/>
            <person name="Pelin A."/>
            <person name="Sanders J."/>
            <person name="Corradi N."/>
        </authorList>
    </citation>
    <scope>NUCLEOTIDE SEQUENCE [LARGE SCALE GENOMIC DNA]</scope>
    <source>
        <strain evidence="1 2">MK1</strain>
    </source>
</reference>
<sequence>MASAAKAFPNFSGKDNEHITIWIRETILFAQTLKIEEDIFHKLLILSLKDKALSWASQLLESNSNSTLTDFLTNIEVRFSNHAYIDDILQKFQKTKYCNKRKEYTELLACATKFKTKGLINLNLL</sequence>
<protein>
    <recommendedName>
        <fullName evidence="3">Retrotransposon gag domain-containing protein</fullName>
    </recommendedName>
</protein>
<evidence type="ECO:0008006" key="3">
    <source>
        <dbReference type="Google" id="ProtNLM"/>
    </source>
</evidence>
<accession>A0A0R0M2Y2</accession>
<dbReference type="EMBL" id="LGUB01000719">
    <property type="protein sequence ID" value="KRH92731.1"/>
    <property type="molecule type" value="Genomic_DNA"/>
</dbReference>
<dbReference type="VEuPathDB" id="MicrosporidiaDB:M153_3193000827"/>
<name>A0A0R0M2Y2_9MICR</name>
<evidence type="ECO:0000313" key="2">
    <source>
        <dbReference type="Proteomes" id="UP000051530"/>
    </source>
</evidence>
<gene>
    <name evidence="1" type="ORF">M153_3193000827</name>
</gene>
<organism evidence="1 2">
    <name type="scientific">Pseudoloma neurophilia</name>
    <dbReference type="NCBI Taxonomy" id="146866"/>
    <lineage>
        <taxon>Eukaryota</taxon>
        <taxon>Fungi</taxon>
        <taxon>Fungi incertae sedis</taxon>
        <taxon>Microsporidia</taxon>
        <taxon>Pseudoloma</taxon>
    </lineage>
</organism>
<keyword evidence="2" id="KW-1185">Reference proteome</keyword>